<dbReference type="FunFam" id="1.10.260.100:FF:000002">
    <property type="entry name" value="Stress-induced-phosphoprotein 1 (Hsp70/Hsp90-organizing)"/>
    <property type="match status" value="1"/>
</dbReference>
<feature type="domain" description="STI1" evidence="7">
    <location>
        <begin position="522"/>
        <end position="561"/>
    </location>
</feature>
<evidence type="ECO:0000256" key="2">
    <source>
        <dbReference type="ARBA" id="ARBA00022490"/>
    </source>
</evidence>
<dbReference type="EMBL" id="JANBPT010000195">
    <property type="protein sequence ID" value="KAJ1925999.1"/>
    <property type="molecule type" value="Genomic_DNA"/>
</dbReference>
<dbReference type="Gene3D" id="1.10.260.100">
    <property type="match status" value="2"/>
</dbReference>
<comment type="subcellular location">
    <subcellularLocation>
        <location evidence="1">Cytoplasm</location>
    </subcellularLocation>
</comment>
<evidence type="ECO:0000256" key="1">
    <source>
        <dbReference type="ARBA" id="ARBA00004496"/>
    </source>
</evidence>
<dbReference type="SMART" id="SM00727">
    <property type="entry name" value="STI1"/>
    <property type="match status" value="2"/>
</dbReference>
<dbReference type="GO" id="GO:0005737">
    <property type="term" value="C:cytoplasm"/>
    <property type="evidence" value="ECO:0007669"/>
    <property type="project" value="UniProtKB-SubCell"/>
</dbReference>
<dbReference type="FunFam" id="1.25.40.10:FF:000020">
    <property type="entry name" value="Stress-induced phosphoprotein 1"/>
    <property type="match status" value="1"/>
</dbReference>
<dbReference type="FunFam" id="1.25.40.10:FF:000010">
    <property type="entry name" value="Stress-induced phosphoprotein 1"/>
    <property type="match status" value="1"/>
</dbReference>
<evidence type="ECO:0000313" key="9">
    <source>
        <dbReference type="Proteomes" id="UP001150569"/>
    </source>
</evidence>
<feature type="domain" description="STI1" evidence="7">
    <location>
        <begin position="146"/>
        <end position="185"/>
    </location>
</feature>
<dbReference type="PANTHER" id="PTHR22904">
    <property type="entry name" value="TPR REPEAT CONTAINING PROTEIN"/>
    <property type="match status" value="1"/>
</dbReference>
<name>A0A9W8A8A4_9FUNG</name>
<accession>A0A9W8A8A4</accession>
<dbReference type="SUPFAM" id="SSF48452">
    <property type="entry name" value="TPR-like"/>
    <property type="match status" value="3"/>
</dbReference>
<protein>
    <submittedName>
        <fullName evidence="8">Hsp90 cochaperone</fullName>
    </submittedName>
</protein>
<keyword evidence="2" id="KW-0963">Cytoplasm</keyword>
<dbReference type="Pfam" id="PF17830">
    <property type="entry name" value="STI1-HOP_DP"/>
    <property type="match status" value="2"/>
</dbReference>
<evidence type="ECO:0000256" key="5">
    <source>
        <dbReference type="PROSITE-ProRule" id="PRU00339"/>
    </source>
</evidence>
<dbReference type="PROSITE" id="PS50005">
    <property type="entry name" value="TPR"/>
    <property type="match status" value="4"/>
</dbReference>
<feature type="repeat" description="TPR" evidence="5">
    <location>
        <begin position="72"/>
        <end position="105"/>
    </location>
</feature>
<keyword evidence="3" id="KW-0677">Repeat</keyword>
<feature type="compositionally biased region" description="Basic and acidic residues" evidence="6">
    <location>
        <begin position="241"/>
        <end position="252"/>
    </location>
</feature>
<gene>
    <name evidence="8" type="primary">STI1_1</name>
    <name evidence="8" type="ORF">IWQ60_004176</name>
</gene>
<keyword evidence="4 5" id="KW-0802">TPR repeat</keyword>
<evidence type="ECO:0000256" key="4">
    <source>
        <dbReference type="ARBA" id="ARBA00022803"/>
    </source>
</evidence>
<dbReference type="Gene3D" id="1.25.40.10">
    <property type="entry name" value="Tetratricopeptide repeat domain"/>
    <property type="match status" value="3"/>
</dbReference>
<dbReference type="AlphaFoldDB" id="A0A9W8A8A4"/>
<evidence type="ECO:0000256" key="6">
    <source>
        <dbReference type="SAM" id="MobiDB-lite"/>
    </source>
</evidence>
<dbReference type="OrthoDB" id="2423701at2759"/>
<dbReference type="PROSITE" id="PS50293">
    <property type="entry name" value="TPR_REGION"/>
    <property type="match status" value="1"/>
</dbReference>
<sequence length="573" mass="63748">MATADELKQIGNQQFSAGQYDEAVETFGKAIELAPENHVLYSNRSAAYASAKKYTEALADAEKTVEVKPDWPKGYGRKGAALYGLDRLEDAREAFNAGLALDPNNAQLRKGLDDAERALLKRDHPEGVRGIHDIFSGDIVGKMAQNPKLAPYLAQPDLMDKVRAIQQDPSVLNQHMQDPRIMNLMMGLLGVSMGGEGGGFGDDDQPMDQDSPPAAASRSPPAAKSAPAKPPTPEPTELTEEEQRKQEALAEKDLGNQCYKKRQFADALAHYDKAWELDSTNVTILTNKAAVQFEQGEYDACIATCEEAVAVGRDHRTDYKVIAKAFARIGNAYSKKEDLPNAIRYYQKSLTEHRTPDTLNKLKALEKAQREAERQAYLSPELAEKAREAGNAAFKEQNYAEAVKQYTEAIARAPEDPRSYSNRSAAYTKLMAFPEAYKDCETCLALDPKFVKAYVRKANLEFFKKEYTKCLETCQMARDLDTEGRHTHELDQQTMKCYQALNDAQSDTPEARQEAMRRAASDPEIQSIMADPIMQQILQQMQSNPQAVREHMKNPTVSAKINKLINAGIIRVG</sequence>
<dbReference type="Pfam" id="PF13424">
    <property type="entry name" value="TPR_12"/>
    <property type="match status" value="1"/>
</dbReference>
<evidence type="ECO:0000259" key="7">
    <source>
        <dbReference type="SMART" id="SM00727"/>
    </source>
</evidence>
<dbReference type="InterPro" id="IPR019734">
    <property type="entry name" value="TPR_rpt"/>
</dbReference>
<comment type="caution">
    <text evidence="8">The sequence shown here is derived from an EMBL/GenBank/DDBJ whole genome shotgun (WGS) entry which is preliminary data.</text>
</comment>
<dbReference type="InterPro" id="IPR006636">
    <property type="entry name" value="STI1_HS-bd"/>
</dbReference>
<feature type="region of interest" description="Disordered" evidence="6">
    <location>
        <begin position="195"/>
        <end position="252"/>
    </location>
</feature>
<dbReference type="Pfam" id="PF13432">
    <property type="entry name" value="TPR_16"/>
    <property type="match status" value="1"/>
</dbReference>
<dbReference type="Pfam" id="PF13181">
    <property type="entry name" value="TPR_8"/>
    <property type="match status" value="1"/>
</dbReference>
<dbReference type="Proteomes" id="UP001150569">
    <property type="component" value="Unassembled WGS sequence"/>
</dbReference>
<dbReference type="Pfam" id="PF00515">
    <property type="entry name" value="TPR_1"/>
    <property type="match status" value="1"/>
</dbReference>
<feature type="repeat" description="TPR" evidence="5">
    <location>
        <begin position="4"/>
        <end position="37"/>
    </location>
</feature>
<dbReference type="SMART" id="SM00028">
    <property type="entry name" value="TPR"/>
    <property type="match status" value="9"/>
</dbReference>
<dbReference type="GO" id="GO:0051879">
    <property type="term" value="F:Hsp90 protein binding"/>
    <property type="evidence" value="ECO:0007669"/>
    <property type="project" value="TreeGrafter"/>
</dbReference>
<feature type="compositionally biased region" description="Low complexity" evidence="6">
    <location>
        <begin position="208"/>
        <end position="227"/>
    </location>
</feature>
<dbReference type="InterPro" id="IPR011990">
    <property type="entry name" value="TPR-like_helical_dom_sf"/>
</dbReference>
<evidence type="ECO:0000313" key="8">
    <source>
        <dbReference type="EMBL" id="KAJ1925999.1"/>
    </source>
</evidence>
<dbReference type="InterPro" id="IPR041243">
    <property type="entry name" value="STI1/HOP_DP"/>
</dbReference>
<dbReference type="PANTHER" id="PTHR22904:SF523">
    <property type="entry name" value="STRESS-INDUCED-PHOSPHOPROTEIN 1"/>
    <property type="match status" value="1"/>
</dbReference>
<proteinExistence type="predicted"/>
<reference evidence="8" key="1">
    <citation type="submission" date="2022-07" db="EMBL/GenBank/DDBJ databases">
        <title>Phylogenomic reconstructions and comparative analyses of Kickxellomycotina fungi.</title>
        <authorList>
            <person name="Reynolds N.K."/>
            <person name="Stajich J.E."/>
            <person name="Barry K."/>
            <person name="Grigoriev I.V."/>
            <person name="Crous P."/>
            <person name="Smith M.E."/>
        </authorList>
    </citation>
    <scope>NUCLEOTIDE SEQUENCE</scope>
    <source>
        <strain evidence="8">RSA 861</strain>
    </source>
</reference>
<keyword evidence="9" id="KW-1185">Reference proteome</keyword>
<evidence type="ECO:0000256" key="3">
    <source>
        <dbReference type="ARBA" id="ARBA00022737"/>
    </source>
</evidence>
<organism evidence="8 9">
    <name type="scientific">Tieghemiomyces parasiticus</name>
    <dbReference type="NCBI Taxonomy" id="78921"/>
    <lineage>
        <taxon>Eukaryota</taxon>
        <taxon>Fungi</taxon>
        <taxon>Fungi incertae sedis</taxon>
        <taxon>Zoopagomycota</taxon>
        <taxon>Kickxellomycotina</taxon>
        <taxon>Dimargaritomycetes</taxon>
        <taxon>Dimargaritales</taxon>
        <taxon>Dimargaritaceae</taxon>
        <taxon>Tieghemiomyces</taxon>
    </lineage>
</organism>
<feature type="repeat" description="TPR" evidence="5">
    <location>
        <begin position="383"/>
        <end position="416"/>
    </location>
</feature>
<feature type="repeat" description="TPR" evidence="5">
    <location>
        <begin position="323"/>
        <end position="356"/>
    </location>
</feature>